<sequence>MLRYSIVALLVLLESVGGFLLSENRHVVASIKVENGGTFGVWHQVEYCPSSTYAVGYAIKVEQRLGSGDDTALNGITLICRTRNGTVSGGSVASGIGRFGSWYDPMYCSQGQVMMQFDLKVEQPLGSDGDDTSANDVMFRCDSFETRTGAASDLHAEGGTGWGDWSPAWSKACPEHSAICGIQTNVEPFLGSDGDDTSLNDVKFSCCDD</sequence>
<dbReference type="Proteomes" id="UP000828390">
    <property type="component" value="Unassembled WGS sequence"/>
</dbReference>
<dbReference type="AlphaFoldDB" id="A0A9D3YD33"/>
<protein>
    <recommendedName>
        <fullName evidence="4">Vitelline membrane outer layer protein 1</fullName>
    </recommendedName>
</protein>
<dbReference type="Gene3D" id="2.100.10.20">
    <property type="entry name" value="Vitelline membrane outer layer protein I (VOMI)"/>
    <property type="match status" value="1"/>
</dbReference>
<dbReference type="Pfam" id="PF03762">
    <property type="entry name" value="VOMI"/>
    <property type="match status" value="1"/>
</dbReference>
<evidence type="ECO:0000313" key="2">
    <source>
        <dbReference type="EMBL" id="KAH3698323.1"/>
    </source>
</evidence>
<evidence type="ECO:0008006" key="4">
    <source>
        <dbReference type="Google" id="ProtNLM"/>
    </source>
</evidence>
<feature type="signal peptide" evidence="1">
    <location>
        <begin position="1"/>
        <end position="18"/>
    </location>
</feature>
<evidence type="ECO:0000256" key="1">
    <source>
        <dbReference type="SAM" id="SignalP"/>
    </source>
</evidence>
<gene>
    <name evidence="2" type="ORF">DPMN_085842</name>
</gene>
<reference evidence="2" key="1">
    <citation type="journal article" date="2019" name="bioRxiv">
        <title>The Genome of the Zebra Mussel, Dreissena polymorpha: A Resource for Invasive Species Research.</title>
        <authorList>
            <person name="McCartney M.A."/>
            <person name="Auch B."/>
            <person name="Kono T."/>
            <person name="Mallez S."/>
            <person name="Zhang Y."/>
            <person name="Obille A."/>
            <person name="Becker A."/>
            <person name="Abrahante J.E."/>
            <person name="Garbe J."/>
            <person name="Badalamenti J.P."/>
            <person name="Herman A."/>
            <person name="Mangelson H."/>
            <person name="Liachko I."/>
            <person name="Sullivan S."/>
            <person name="Sone E.D."/>
            <person name="Koren S."/>
            <person name="Silverstein K.A.T."/>
            <person name="Beckman K.B."/>
            <person name="Gohl D.M."/>
        </authorList>
    </citation>
    <scope>NUCLEOTIDE SEQUENCE</scope>
    <source>
        <strain evidence="2">Duluth1</strain>
        <tissue evidence="2">Whole animal</tissue>
    </source>
</reference>
<dbReference type="PANTHER" id="PTHR18841">
    <property type="entry name" value="VITELLINE MEMBRANE OUTER LAYER PROTEIN I-RELATED"/>
    <property type="match status" value="1"/>
</dbReference>
<dbReference type="SUPFAM" id="SSF51092">
    <property type="entry name" value="Vitelline membrane outer protein-I (VMO-I)"/>
    <property type="match status" value="1"/>
</dbReference>
<dbReference type="GO" id="GO:0005615">
    <property type="term" value="C:extracellular space"/>
    <property type="evidence" value="ECO:0007669"/>
    <property type="project" value="TreeGrafter"/>
</dbReference>
<name>A0A9D3YD33_DREPO</name>
<feature type="chain" id="PRO_5038832840" description="Vitelline membrane outer layer protein 1" evidence="1">
    <location>
        <begin position="19"/>
        <end position="209"/>
    </location>
</feature>
<dbReference type="InterPro" id="IPR036706">
    <property type="entry name" value="VOMI_sf"/>
</dbReference>
<evidence type="ECO:0000313" key="3">
    <source>
        <dbReference type="Proteomes" id="UP000828390"/>
    </source>
</evidence>
<dbReference type="OrthoDB" id="6041498at2759"/>
<keyword evidence="3" id="KW-1185">Reference proteome</keyword>
<organism evidence="2 3">
    <name type="scientific">Dreissena polymorpha</name>
    <name type="common">Zebra mussel</name>
    <name type="synonym">Mytilus polymorpha</name>
    <dbReference type="NCBI Taxonomy" id="45954"/>
    <lineage>
        <taxon>Eukaryota</taxon>
        <taxon>Metazoa</taxon>
        <taxon>Spiralia</taxon>
        <taxon>Lophotrochozoa</taxon>
        <taxon>Mollusca</taxon>
        <taxon>Bivalvia</taxon>
        <taxon>Autobranchia</taxon>
        <taxon>Heteroconchia</taxon>
        <taxon>Euheterodonta</taxon>
        <taxon>Imparidentia</taxon>
        <taxon>Neoheterodontei</taxon>
        <taxon>Myida</taxon>
        <taxon>Dreissenoidea</taxon>
        <taxon>Dreissenidae</taxon>
        <taxon>Dreissena</taxon>
    </lineage>
</organism>
<dbReference type="PANTHER" id="PTHR18841:SF0">
    <property type="entry name" value="VITELLINE MEMBRANE OUTER LAYER 1 HOMOLOG A-RELATED"/>
    <property type="match status" value="1"/>
</dbReference>
<dbReference type="InterPro" id="IPR005515">
    <property type="entry name" value="VOMI"/>
</dbReference>
<dbReference type="EMBL" id="JAIWYP010000016">
    <property type="protein sequence ID" value="KAH3698323.1"/>
    <property type="molecule type" value="Genomic_DNA"/>
</dbReference>
<comment type="caution">
    <text evidence="2">The sequence shown here is derived from an EMBL/GenBank/DDBJ whole genome shotgun (WGS) entry which is preliminary data.</text>
</comment>
<keyword evidence="1" id="KW-0732">Signal</keyword>
<reference evidence="2" key="2">
    <citation type="submission" date="2020-11" db="EMBL/GenBank/DDBJ databases">
        <authorList>
            <person name="McCartney M.A."/>
            <person name="Auch B."/>
            <person name="Kono T."/>
            <person name="Mallez S."/>
            <person name="Becker A."/>
            <person name="Gohl D.M."/>
            <person name="Silverstein K.A.T."/>
            <person name="Koren S."/>
            <person name="Bechman K.B."/>
            <person name="Herman A."/>
            <person name="Abrahante J.E."/>
            <person name="Garbe J."/>
        </authorList>
    </citation>
    <scope>NUCLEOTIDE SEQUENCE</scope>
    <source>
        <strain evidence="2">Duluth1</strain>
        <tissue evidence="2">Whole animal</tissue>
    </source>
</reference>
<proteinExistence type="predicted"/>
<accession>A0A9D3YD33</accession>